<name>A0A9Q4B484_SALAG</name>
<protein>
    <submittedName>
        <fullName evidence="1">Uncharacterized protein</fullName>
    </submittedName>
</protein>
<proteinExistence type="predicted"/>
<gene>
    <name evidence="1" type="ORF">HXA33_16055</name>
</gene>
<comment type="caution">
    <text evidence="1">The sequence shown here is derived from an EMBL/GenBank/DDBJ whole genome shotgun (WGS) entry which is preliminary data.</text>
</comment>
<organism evidence="1 2">
    <name type="scientific">Salipaludibacillus agaradhaerens</name>
    <name type="common">Bacillus agaradhaerens</name>
    <dbReference type="NCBI Taxonomy" id="76935"/>
    <lineage>
        <taxon>Bacteria</taxon>
        <taxon>Bacillati</taxon>
        <taxon>Bacillota</taxon>
        <taxon>Bacilli</taxon>
        <taxon>Bacillales</taxon>
        <taxon>Bacillaceae</taxon>
    </lineage>
</organism>
<accession>A0A9Q4B484</accession>
<evidence type="ECO:0000313" key="1">
    <source>
        <dbReference type="EMBL" id="MCR6098053.1"/>
    </source>
</evidence>
<reference evidence="1" key="1">
    <citation type="submission" date="2020-06" db="EMBL/GenBank/DDBJ databases">
        <title>Insight into the genomes of haloalkaliphilic bacilli from Kenyan soda lakes.</title>
        <authorList>
            <person name="Mwirichia R."/>
            <person name="Villamizar G.C."/>
            <person name="Poehlein A."/>
            <person name="Mugweru J."/>
            <person name="Kipnyargis A."/>
            <person name="Kiplimo D."/>
            <person name="Orwa P."/>
            <person name="Daniel R."/>
        </authorList>
    </citation>
    <scope>NUCLEOTIDE SEQUENCE</scope>
    <source>
        <strain evidence="1">B1096_S55</strain>
    </source>
</reference>
<dbReference type="RefSeq" id="WP_143709666.1">
    <property type="nucleotide sequence ID" value="NZ_JABXYM010000001.1"/>
</dbReference>
<evidence type="ECO:0000313" key="2">
    <source>
        <dbReference type="Proteomes" id="UP001057753"/>
    </source>
</evidence>
<keyword evidence="2" id="KW-1185">Reference proteome</keyword>
<dbReference type="AlphaFoldDB" id="A0A9Q4B484"/>
<dbReference type="Proteomes" id="UP001057753">
    <property type="component" value="Unassembled WGS sequence"/>
</dbReference>
<dbReference type="OrthoDB" id="9815173at2"/>
<sequence>MMNFILEESAQLIGQFDSPVTPTIFQDGETMFVPLDIDVSPFDNSNTKKEGVSRKYKGCDGYAPNFSYLLE</sequence>
<dbReference type="EMBL" id="JABXYM010000001">
    <property type="protein sequence ID" value="MCR6098053.1"/>
    <property type="molecule type" value="Genomic_DNA"/>
</dbReference>